<dbReference type="HOGENOM" id="CLU_2526409_0_0_11"/>
<protein>
    <submittedName>
        <fullName evidence="1">Uncharacterized protein</fullName>
    </submittedName>
</protein>
<evidence type="ECO:0000313" key="2">
    <source>
        <dbReference type="Proteomes" id="UP000006640"/>
    </source>
</evidence>
<organism evidence="1 2">
    <name type="scientific">Thermobispora bispora (strain ATCC 19993 / DSM 43833 / CBS 139.67 / JCM 10125 / KCTC 9307 / NBRC 14880 / R51)</name>
    <dbReference type="NCBI Taxonomy" id="469371"/>
    <lineage>
        <taxon>Bacteria</taxon>
        <taxon>Bacillati</taxon>
        <taxon>Actinomycetota</taxon>
        <taxon>Actinomycetes</taxon>
        <taxon>Streptosporangiales</taxon>
        <taxon>Streptosporangiaceae</taxon>
        <taxon>Thermobispora</taxon>
    </lineage>
</organism>
<accession>D6Y3Z9</accession>
<name>D6Y3Z9_THEBD</name>
<dbReference type="AlphaFoldDB" id="D6Y3Z9"/>
<evidence type="ECO:0000313" key="1">
    <source>
        <dbReference type="EMBL" id="ADG89101.1"/>
    </source>
</evidence>
<gene>
    <name evidence="1" type="ordered locus">Tbis_2397</name>
</gene>
<proteinExistence type="predicted"/>
<sequence length="84" mass="9355">MLGACPAGWSERVFTRPAKVTGREPEQVIVGARLRVGGWSGRGLADDRPCQGIPVERRMEPWPRAHGPRRRVGWSRRPALVTLS</sequence>
<dbReference type="EMBL" id="CP001874">
    <property type="protein sequence ID" value="ADG89101.1"/>
    <property type="molecule type" value="Genomic_DNA"/>
</dbReference>
<reference evidence="1 2" key="1">
    <citation type="submission" date="2010-01" db="EMBL/GenBank/DDBJ databases">
        <title>The complete genome of Thermobispora bispora DSM 43833.</title>
        <authorList>
            <consortium name="US DOE Joint Genome Institute (JGI-PGF)"/>
            <person name="Lucas S."/>
            <person name="Copeland A."/>
            <person name="Lapidus A."/>
            <person name="Glavina del Rio T."/>
            <person name="Dalin E."/>
            <person name="Tice H."/>
            <person name="Bruce D."/>
            <person name="Goodwin L."/>
            <person name="Pitluck S."/>
            <person name="Kyrpides N."/>
            <person name="Mavromatis K."/>
            <person name="Ivanova N."/>
            <person name="Mikhailova N."/>
            <person name="Chertkov O."/>
            <person name="Brettin T."/>
            <person name="Detter J.C."/>
            <person name="Han C."/>
            <person name="Larimer F."/>
            <person name="Land M."/>
            <person name="Hauser L."/>
            <person name="Markowitz V."/>
            <person name="Cheng J.-F."/>
            <person name="Hugenholtz P."/>
            <person name="Woyke T."/>
            <person name="Wu D."/>
            <person name="Jando M."/>
            <person name="Schneider S."/>
            <person name="Klenk H.-P."/>
            <person name="Eisen J.A."/>
        </authorList>
    </citation>
    <scope>NUCLEOTIDE SEQUENCE [LARGE SCALE GENOMIC DNA]</scope>
    <source>
        <strain evidence="2">ATCC 19993 / DSM 43833 / CBS 139.67 / JCM 10125 / KCTC 9307 / NBRC 14880 / R51</strain>
    </source>
</reference>
<keyword evidence="2" id="KW-1185">Reference proteome</keyword>
<dbReference type="Proteomes" id="UP000006640">
    <property type="component" value="Chromosome"/>
</dbReference>
<dbReference type="KEGG" id="tbi:Tbis_2397"/>